<sequence>MGVFRDFVDAHERLKKRIHSTRIPLGPKGKAVMTVVYFTTPIIIGSYIMQWATSKADDNLKDVTSGGRASPVTYQNDSLKKMLKEIHSADEAPPQHGRAAP</sequence>
<dbReference type="EMBL" id="CAADRA010007504">
    <property type="protein sequence ID" value="VFU01602.1"/>
    <property type="molecule type" value="Genomic_DNA"/>
</dbReference>
<evidence type="ECO:0000313" key="2">
    <source>
        <dbReference type="EMBL" id="VFU01602.1"/>
    </source>
</evidence>
<name>A0A485LRW2_9STRA</name>
<reference evidence="1" key="2">
    <citation type="submission" date="2019-06" db="EMBL/GenBank/DDBJ databases">
        <title>Genomics analysis of Aphanomyces spp. identifies a new class of oomycete effector associated with host adaptation.</title>
        <authorList>
            <person name="Gaulin E."/>
        </authorList>
    </citation>
    <scope>NUCLEOTIDE SEQUENCE</scope>
    <source>
        <strain evidence="1">CBS 578.67</strain>
    </source>
</reference>
<reference evidence="2 3" key="1">
    <citation type="submission" date="2019-03" db="EMBL/GenBank/DDBJ databases">
        <authorList>
            <person name="Gaulin E."/>
            <person name="Dumas B."/>
        </authorList>
    </citation>
    <scope>NUCLEOTIDE SEQUENCE [LARGE SCALE GENOMIC DNA]</scope>
    <source>
        <strain evidence="2">CBS 568.67</strain>
    </source>
</reference>
<gene>
    <name evidence="2" type="primary">Aste57867_24971</name>
    <name evidence="1" type="ORF">As57867_024893</name>
    <name evidence="2" type="ORF">ASTE57867_24971</name>
</gene>
<accession>A0A485LRW2</accession>
<protein>
    <submittedName>
        <fullName evidence="2">Aste57867_24971 protein</fullName>
    </submittedName>
</protein>
<dbReference type="OrthoDB" id="67386at2759"/>
<dbReference type="Proteomes" id="UP000332933">
    <property type="component" value="Unassembled WGS sequence"/>
</dbReference>
<dbReference type="AlphaFoldDB" id="A0A485LRW2"/>
<evidence type="ECO:0000313" key="3">
    <source>
        <dbReference type="Proteomes" id="UP000332933"/>
    </source>
</evidence>
<organism evidence="2 3">
    <name type="scientific">Aphanomyces stellatus</name>
    <dbReference type="NCBI Taxonomy" id="120398"/>
    <lineage>
        <taxon>Eukaryota</taxon>
        <taxon>Sar</taxon>
        <taxon>Stramenopiles</taxon>
        <taxon>Oomycota</taxon>
        <taxon>Saprolegniomycetes</taxon>
        <taxon>Saprolegniales</taxon>
        <taxon>Verrucalvaceae</taxon>
        <taxon>Aphanomyces</taxon>
    </lineage>
</organism>
<dbReference type="EMBL" id="VJMH01007478">
    <property type="protein sequence ID" value="KAF0682958.1"/>
    <property type="molecule type" value="Genomic_DNA"/>
</dbReference>
<proteinExistence type="predicted"/>
<evidence type="ECO:0000313" key="1">
    <source>
        <dbReference type="EMBL" id="KAF0682958.1"/>
    </source>
</evidence>
<keyword evidence="3" id="KW-1185">Reference proteome</keyword>